<gene>
    <name evidence="2" type="ORF">F8M41_019489</name>
</gene>
<proteinExistence type="predicted"/>
<dbReference type="Proteomes" id="UP000439903">
    <property type="component" value="Unassembled WGS sequence"/>
</dbReference>
<organism evidence="2 3">
    <name type="scientific">Gigaspora margarita</name>
    <dbReference type="NCBI Taxonomy" id="4874"/>
    <lineage>
        <taxon>Eukaryota</taxon>
        <taxon>Fungi</taxon>
        <taxon>Fungi incertae sedis</taxon>
        <taxon>Mucoromycota</taxon>
        <taxon>Glomeromycotina</taxon>
        <taxon>Glomeromycetes</taxon>
        <taxon>Diversisporales</taxon>
        <taxon>Gigasporaceae</taxon>
        <taxon>Gigaspora</taxon>
    </lineage>
</organism>
<keyword evidence="3" id="KW-1185">Reference proteome</keyword>
<name>A0A8H4AJW5_GIGMA</name>
<feature type="transmembrane region" description="Helical" evidence="1">
    <location>
        <begin position="20"/>
        <end position="46"/>
    </location>
</feature>
<keyword evidence="1" id="KW-0812">Transmembrane</keyword>
<dbReference type="EMBL" id="WTPW01000504">
    <property type="protein sequence ID" value="KAF0504576.1"/>
    <property type="molecule type" value="Genomic_DNA"/>
</dbReference>
<sequence>MLAKSQTTIVWDLSGFCQQVYVGVVVKFFVLRGLSFSAGFLFAVLVRVLFLRYFFLGDSGFLENFSGSRSLEGFFSASGRVLGIFFSADKQHIAILGTNVLR</sequence>
<keyword evidence="1" id="KW-0472">Membrane</keyword>
<comment type="caution">
    <text evidence="2">The sequence shown here is derived from an EMBL/GenBank/DDBJ whole genome shotgun (WGS) entry which is preliminary data.</text>
</comment>
<dbReference type="AlphaFoldDB" id="A0A8H4AJW5"/>
<evidence type="ECO:0000313" key="2">
    <source>
        <dbReference type="EMBL" id="KAF0504576.1"/>
    </source>
</evidence>
<evidence type="ECO:0000313" key="3">
    <source>
        <dbReference type="Proteomes" id="UP000439903"/>
    </source>
</evidence>
<accession>A0A8H4AJW5</accession>
<reference evidence="2 3" key="1">
    <citation type="journal article" date="2019" name="Environ. Microbiol.">
        <title>At the nexus of three kingdoms: the genome of the mycorrhizal fungus Gigaspora margarita provides insights into plant, endobacterial and fungal interactions.</title>
        <authorList>
            <person name="Venice F."/>
            <person name="Ghignone S."/>
            <person name="Salvioli di Fossalunga A."/>
            <person name="Amselem J."/>
            <person name="Novero M."/>
            <person name="Xianan X."/>
            <person name="Sedzielewska Toro K."/>
            <person name="Morin E."/>
            <person name="Lipzen A."/>
            <person name="Grigoriev I.V."/>
            <person name="Henrissat B."/>
            <person name="Martin F.M."/>
            <person name="Bonfante P."/>
        </authorList>
    </citation>
    <scope>NUCLEOTIDE SEQUENCE [LARGE SCALE GENOMIC DNA]</scope>
    <source>
        <strain evidence="2 3">BEG34</strain>
    </source>
</reference>
<evidence type="ECO:0000256" key="1">
    <source>
        <dbReference type="SAM" id="Phobius"/>
    </source>
</evidence>
<protein>
    <submittedName>
        <fullName evidence="2">Uncharacterized protein</fullName>
    </submittedName>
</protein>
<keyword evidence="1" id="KW-1133">Transmembrane helix</keyword>